<organism evidence="2 3">
    <name type="scientific">Paenibacillus agilis</name>
    <dbReference type="NCBI Taxonomy" id="3020863"/>
    <lineage>
        <taxon>Bacteria</taxon>
        <taxon>Bacillati</taxon>
        <taxon>Bacillota</taxon>
        <taxon>Bacilli</taxon>
        <taxon>Bacillales</taxon>
        <taxon>Paenibacillaceae</taxon>
        <taxon>Paenibacillus</taxon>
    </lineage>
</organism>
<dbReference type="EMBL" id="VNJK01000005">
    <property type="protein sequence ID" value="TVX86734.1"/>
    <property type="molecule type" value="Genomic_DNA"/>
</dbReference>
<feature type="transmembrane region" description="Helical" evidence="1">
    <location>
        <begin position="173"/>
        <end position="191"/>
    </location>
</feature>
<keyword evidence="1" id="KW-0472">Membrane</keyword>
<feature type="transmembrane region" description="Helical" evidence="1">
    <location>
        <begin position="16"/>
        <end position="40"/>
    </location>
</feature>
<dbReference type="OrthoDB" id="3190532at2"/>
<dbReference type="CDD" id="cd21809">
    <property type="entry name" value="ABC-2_lan_permease-like"/>
    <property type="match status" value="1"/>
</dbReference>
<proteinExistence type="predicted"/>
<name>A0A559IGH6_9BACL</name>
<dbReference type="Pfam" id="PF12730">
    <property type="entry name" value="ABC2_membrane_4"/>
    <property type="match status" value="1"/>
</dbReference>
<keyword evidence="1" id="KW-1133">Transmembrane helix</keyword>
<dbReference type="Proteomes" id="UP000318102">
    <property type="component" value="Unassembled WGS sequence"/>
</dbReference>
<dbReference type="AlphaFoldDB" id="A0A559IGH6"/>
<feature type="transmembrane region" description="Helical" evidence="1">
    <location>
        <begin position="211"/>
        <end position="231"/>
    </location>
</feature>
<feature type="transmembrane region" description="Helical" evidence="1">
    <location>
        <begin position="148"/>
        <end position="166"/>
    </location>
</feature>
<evidence type="ECO:0000313" key="3">
    <source>
        <dbReference type="Proteomes" id="UP000318102"/>
    </source>
</evidence>
<sequence length="237" mass="26357">MLTRAFASDWLKLRHTWIVALVIFGPAGVIGLQAVNWGLRYDYLTDRYAGMLWETLLKDVHFLSVPALLLGITLVASMLAGMEHQHGSWKQTLALPIRRRTVYMSKWLVCQTLMLLACILLMTGMLLLGYLLGFGGNIPWDSLLARSFYPWLTAGPILALQLWLSISTANQTIPLSIGIVLSIMSLSAAGMPDWMPLKWPLLMKDSISTELSIALGVSTGLLVLLFSIIHFTRKDVS</sequence>
<reference evidence="2 3" key="1">
    <citation type="submission" date="2019-07" db="EMBL/GenBank/DDBJ databases">
        <authorList>
            <person name="Kim J."/>
        </authorList>
    </citation>
    <scope>NUCLEOTIDE SEQUENCE [LARGE SCALE GENOMIC DNA]</scope>
    <source>
        <strain evidence="2 3">N4</strain>
    </source>
</reference>
<protein>
    <submittedName>
        <fullName evidence="2">ABC transporter permease subunit</fullName>
    </submittedName>
</protein>
<keyword evidence="3" id="KW-1185">Reference proteome</keyword>
<evidence type="ECO:0000256" key="1">
    <source>
        <dbReference type="SAM" id="Phobius"/>
    </source>
</evidence>
<gene>
    <name evidence="2" type="ORF">FPZ44_22685</name>
</gene>
<comment type="caution">
    <text evidence="2">The sequence shown here is derived from an EMBL/GenBank/DDBJ whole genome shotgun (WGS) entry which is preliminary data.</text>
</comment>
<feature type="transmembrane region" description="Helical" evidence="1">
    <location>
        <begin position="60"/>
        <end position="80"/>
    </location>
</feature>
<accession>A0A559IGH6</accession>
<feature type="transmembrane region" description="Helical" evidence="1">
    <location>
        <begin position="107"/>
        <end position="128"/>
    </location>
</feature>
<evidence type="ECO:0000313" key="2">
    <source>
        <dbReference type="EMBL" id="TVX86734.1"/>
    </source>
</evidence>
<keyword evidence="1" id="KW-0812">Transmembrane</keyword>
<dbReference type="RefSeq" id="WP_144994275.1">
    <property type="nucleotide sequence ID" value="NZ_VNJK01000005.1"/>
</dbReference>